<dbReference type="PROSITE" id="PS50113">
    <property type="entry name" value="PAC"/>
    <property type="match status" value="3"/>
</dbReference>
<evidence type="ECO:0000256" key="1">
    <source>
        <dbReference type="ARBA" id="ARBA00000085"/>
    </source>
</evidence>
<feature type="domain" description="PAC" evidence="9">
    <location>
        <begin position="145"/>
        <end position="197"/>
    </location>
</feature>
<dbReference type="NCBIfam" id="TIGR00229">
    <property type="entry name" value="sensory_box"/>
    <property type="match status" value="3"/>
</dbReference>
<dbReference type="InterPro" id="IPR003661">
    <property type="entry name" value="HisK_dim/P_dom"/>
</dbReference>
<dbReference type="SUPFAM" id="SSF55874">
    <property type="entry name" value="ATPase domain of HSP90 chaperone/DNA topoisomerase II/histidine kinase"/>
    <property type="match status" value="1"/>
</dbReference>
<name>A0ABQ1N2I4_9BACT</name>
<dbReference type="PANTHER" id="PTHR43304:SF1">
    <property type="entry name" value="PAC DOMAIN-CONTAINING PROTEIN"/>
    <property type="match status" value="1"/>
</dbReference>
<dbReference type="InterPro" id="IPR036890">
    <property type="entry name" value="HATPase_C_sf"/>
</dbReference>
<dbReference type="PROSITE" id="PS50109">
    <property type="entry name" value="HIS_KIN"/>
    <property type="match status" value="1"/>
</dbReference>
<feature type="domain" description="PAS" evidence="8">
    <location>
        <begin position="329"/>
        <end position="405"/>
    </location>
</feature>
<dbReference type="InterPro" id="IPR001610">
    <property type="entry name" value="PAC"/>
</dbReference>
<keyword evidence="3" id="KW-0597">Phosphoprotein</keyword>
<evidence type="ECO:0000259" key="9">
    <source>
        <dbReference type="PROSITE" id="PS50113"/>
    </source>
</evidence>
<dbReference type="Pfam" id="PF02518">
    <property type="entry name" value="HATPase_c"/>
    <property type="match status" value="1"/>
</dbReference>
<feature type="domain" description="PAC" evidence="9">
    <location>
        <begin position="408"/>
        <end position="460"/>
    </location>
</feature>
<evidence type="ECO:0000256" key="6">
    <source>
        <dbReference type="SAM" id="Phobius"/>
    </source>
</evidence>
<evidence type="ECO:0000256" key="2">
    <source>
        <dbReference type="ARBA" id="ARBA00012438"/>
    </source>
</evidence>
<dbReference type="EMBL" id="BMFD01000013">
    <property type="protein sequence ID" value="GGC49449.1"/>
    <property type="molecule type" value="Genomic_DNA"/>
</dbReference>
<evidence type="ECO:0000256" key="5">
    <source>
        <dbReference type="ARBA" id="ARBA00022777"/>
    </source>
</evidence>
<feature type="domain" description="PAS" evidence="8">
    <location>
        <begin position="461"/>
        <end position="535"/>
    </location>
</feature>
<reference evidence="11" key="1">
    <citation type="journal article" date="2019" name="Int. J. Syst. Evol. Microbiol.">
        <title>The Global Catalogue of Microorganisms (GCM) 10K type strain sequencing project: providing services to taxonomists for standard genome sequencing and annotation.</title>
        <authorList>
            <consortium name="The Broad Institute Genomics Platform"/>
            <consortium name="The Broad Institute Genome Sequencing Center for Infectious Disease"/>
            <person name="Wu L."/>
            <person name="Ma J."/>
        </authorList>
    </citation>
    <scope>NUCLEOTIDE SEQUENCE [LARGE SCALE GENOMIC DNA]</scope>
    <source>
        <strain evidence="11">CGMCC 1.12479</strain>
    </source>
</reference>
<proteinExistence type="predicted"/>
<feature type="domain" description="PAS" evidence="8">
    <location>
        <begin position="198"/>
        <end position="271"/>
    </location>
</feature>
<dbReference type="SMART" id="SM00388">
    <property type="entry name" value="HisKA"/>
    <property type="match status" value="1"/>
</dbReference>
<dbReference type="PRINTS" id="PR00344">
    <property type="entry name" value="BCTRLSENSOR"/>
</dbReference>
<dbReference type="InterPro" id="IPR000700">
    <property type="entry name" value="PAS-assoc_C"/>
</dbReference>
<comment type="catalytic activity">
    <reaction evidence="1">
        <text>ATP + protein L-histidine = ADP + protein N-phospho-L-histidine.</text>
        <dbReference type="EC" id="2.7.13.3"/>
    </reaction>
</comment>
<sequence>MLNSTQKLIPTLIGLSVAIVALAAFLFSYLDHPFKLLSIAIVLLSVFIFYIALRLKKFNTYSNLSTESSSSSDEFATAFEYASIGMGLVSLEGRFIKVNKSLCDLLGYSSEEFTKLTFQEITHPDDLERDLGYVSKLVNDAIETYQIEKRYFTKKGDIIWINLSGSKVKNPDGSFKHFIAQIENITPRKDAFQKIEEQSQRIQNIIDGTNAGTWEWNVQTGETIFNQKWAELIGYTLEELSPISINTWMNFTHPDDLFISEQKLTECFEKQSEYYTCECRMQHKDGHWIWVLDRGKVMTWTEDGKPLMMFGTHTDITNLKEAQHELSKSKAFLDTVLNSVDVGIVVCDHTGRLTLFNQAATDMHGIPFNPLESKNWTSYYDLLKTDGITPLQLDEIPLFMALKDGQISNSELIIQHASGNKIFVNCTGNQILDQNNNLLGAVIAMTDITNLKLATKNAEDIAVKFKGIFDSTFQFIGFLSPEGTLLEANQTAVNFAGLHADDLIGKKFWDCYWWTISKETQETLKANIESAAKGEFIQYEVEVLGGMGPTTILFNLKPLFDASGEVIAIIPEGRPIQEIVDSRKALLQKNEELERFASVASHDLKEPLRMISSFLSLLEQNYKGKFDDKADTYIHFSVDAAKRMTNLINDLLNYAKIGSEDAPIELIKTNELINEILPLFNTDLEIQNRKIEIEKLPDIVGKTTPIKTLFQNLIGNAVKYQKPGSNTLIKVSGKENISNWEFCVEDNGIGIAPQHYEEIFQMFHRLHTKEEFAGTGMGLATCNKIVKQHGGEIWVKSEEGVGSKFFFTIKKQYLN</sequence>
<keyword evidence="4" id="KW-0808">Transferase</keyword>
<evidence type="ECO:0000256" key="3">
    <source>
        <dbReference type="ARBA" id="ARBA00022553"/>
    </source>
</evidence>
<dbReference type="Pfam" id="PF00512">
    <property type="entry name" value="HisKA"/>
    <property type="match status" value="1"/>
</dbReference>
<dbReference type="InterPro" id="IPR013656">
    <property type="entry name" value="PAS_4"/>
</dbReference>
<evidence type="ECO:0000259" key="7">
    <source>
        <dbReference type="PROSITE" id="PS50109"/>
    </source>
</evidence>
<feature type="transmembrane region" description="Helical" evidence="6">
    <location>
        <begin position="36"/>
        <end position="53"/>
    </location>
</feature>
<dbReference type="Gene3D" id="3.30.565.10">
    <property type="entry name" value="Histidine kinase-like ATPase, C-terminal domain"/>
    <property type="match status" value="1"/>
</dbReference>
<protein>
    <recommendedName>
        <fullName evidence="2">histidine kinase</fullName>
        <ecNumber evidence="2">2.7.13.3</ecNumber>
    </recommendedName>
</protein>
<keyword evidence="6" id="KW-0812">Transmembrane</keyword>
<comment type="caution">
    <text evidence="10">The sequence shown here is derived from an EMBL/GenBank/DDBJ whole genome shotgun (WGS) entry which is preliminary data.</text>
</comment>
<accession>A0ABQ1N2I4</accession>
<keyword evidence="11" id="KW-1185">Reference proteome</keyword>
<feature type="transmembrane region" description="Helical" evidence="6">
    <location>
        <begin position="12"/>
        <end position="30"/>
    </location>
</feature>
<dbReference type="Pfam" id="PF13426">
    <property type="entry name" value="PAS_9"/>
    <property type="match status" value="1"/>
</dbReference>
<dbReference type="SMART" id="SM00086">
    <property type="entry name" value="PAC"/>
    <property type="match status" value="4"/>
</dbReference>
<feature type="domain" description="PAC" evidence="9">
    <location>
        <begin position="275"/>
        <end position="328"/>
    </location>
</feature>
<dbReference type="EC" id="2.7.13.3" evidence="2"/>
<dbReference type="InterPro" id="IPR035965">
    <property type="entry name" value="PAS-like_dom_sf"/>
</dbReference>
<dbReference type="InterPro" id="IPR003594">
    <property type="entry name" value="HATPase_dom"/>
</dbReference>
<dbReference type="CDD" id="cd00082">
    <property type="entry name" value="HisKA"/>
    <property type="match status" value="1"/>
</dbReference>
<dbReference type="Proteomes" id="UP000635885">
    <property type="component" value="Unassembled WGS sequence"/>
</dbReference>
<feature type="domain" description="PAS" evidence="8">
    <location>
        <begin position="71"/>
        <end position="141"/>
    </location>
</feature>
<dbReference type="InterPro" id="IPR004358">
    <property type="entry name" value="Sig_transdc_His_kin-like_C"/>
</dbReference>
<dbReference type="InterPro" id="IPR005467">
    <property type="entry name" value="His_kinase_dom"/>
</dbReference>
<dbReference type="InterPro" id="IPR036097">
    <property type="entry name" value="HisK_dim/P_sf"/>
</dbReference>
<keyword evidence="6" id="KW-0472">Membrane</keyword>
<feature type="domain" description="Histidine kinase" evidence="7">
    <location>
        <begin position="599"/>
        <end position="813"/>
    </location>
</feature>
<dbReference type="SUPFAM" id="SSF47384">
    <property type="entry name" value="Homodimeric domain of signal transducing histidine kinase"/>
    <property type="match status" value="1"/>
</dbReference>
<dbReference type="RefSeq" id="WP_188443912.1">
    <property type="nucleotide sequence ID" value="NZ_BMFD01000013.1"/>
</dbReference>
<gene>
    <name evidence="10" type="ORF">GCM10010993_29910</name>
</gene>
<dbReference type="PROSITE" id="PS50112">
    <property type="entry name" value="PAS"/>
    <property type="match status" value="4"/>
</dbReference>
<dbReference type="Gene3D" id="3.30.450.20">
    <property type="entry name" value="PAS domain"/>
    <property type="match status" value="4"/>
</dbReference>
<dbReference type="Pfam" id="PF08447">
    <property type="entry name" value="PAS_3"/>
    <property type="match status" value="2"/>
</dbReference>
<evidence type="ECO:0000259" key="8">
    <source>
        <dbReference type="PROSITE" id="PS50112"/>
    </source>
</evidence>
<dbReference type="PANTHER" id="PTHR43304">
    <property type="entry name" value="PHYTOCHROME-LIKE PROTEIN CPH1"/>
    <property type="match status" value="1"/>
</dbReference>
<evidence type="ECO:0000313" key="11">
    <source>
        <dbReference type="Proteomes" id="UP000635885"/>
    </source>
</evidence>
<keyword evidence="6" id="KW-1133">Transmembrane helix</keyword>
<dbReference type="CDD" id="cd00130">
    <property type="entry name" value="PAS"/>
    <property type="match status" value="4"/>
</dbReference>
<dbReference type="InterPro" id="IPR013655">
    <property type="entry name" value="PAS_fold_3"/>
</dbReference>
<dbReference type="Pfam" id="PF08448">
    <property type="entry name" value="PAS_4"/>
    <property type="match status" value="1"/>
</dbReference>
<dbReference type="Gene3D" id="1.10.287.130">
    <property type="match status" value="1"/>
</dbReference>
<dbReference type="SUPFAM" id="SSF55785">
    <property type="entry name" value="PYP-like sensor domain (PAS domain)"/>
    <property type="match status" value="4"/>
</dbReference>
<dbReference type="InterPro" id="IPR052162">
    <property type="entry name" value="Sensor_kinase/Photoreceptor"/>
</dbReference>
<dbReference type="SMART" id="SM00091">
    <property type="entry name" value="PAS"/>
    <property type="match status" value="4"/>
</dbReference>
<evidence type="ECO:0000313" key="10">
    <source>
        <dbReference type="EMBL" id="GGC49449.1"/>
    </source>
</evidence>
<dbReference type="InterPro" id="IPR000014">
    <property type="entry name" value="PAS"/>
</dbReference>
<organism evidence="10 11">
    <name type="scientific">Belliella aquatica</name>
    <dbReference type="NCBI Taxonomy" id="1323734"/>
    <lineage>
        <taxon>Bacteria</taxon>
        <taxon>Pseudomonadati</taxon>
        <taxon>Bacteroidota</taxon>
        <taxon>Cytophagia</taxon>
        <taxon>Cytophagales</taxon>
        <taxon>Cyclobacteriaceae</taxon>
        <taxon>Belliella</taxon>
    </lineage>
</organism>
<dbReference type="SMART" id="SM00387">
    <property type="entry name" value="HATPase_c"/>
    <property type="match status" value="1"/>
</dbReference>
<keyword evidence="5" id="KW-0418">Kinase</keyword>
<evidence type="ECO:0000256" key="4">
    <source>
        <dbReference type="ARBA" id="ARBA00022679"/>
    </source>
</evidence>